<dbReference type="AlphaFoldDB" id="A0AAN9JPY9"/>
<dbReference type="Proteomes" id="UP001359559">
    <property type="component" value="Unassembled WGS sequence"/>
</dbReference>
<accession>A0AAN9JPY9</accession>
<feature type="compositionally biased region" description="Polar residues" evidence="1">
    <location>
        <begin position="29"/>
        <end position="39"/>
    </location>
</feature>
<evidence type="ECO:0000313" key="2">
    <source>
        <dbReference type="EMBL" id="KAK7302026.1"/>
    </source>
</evidence>
<gene>
    <name evidence="2" type="ORF">RJT34_12905</name>
</gene>
<protein>
    <submittedName>
        <fullName evidence="2">Uncharacterized protein</fullName>
    </submittedName>
</protein>
<keyword evidence="3" id="KW-1185">Reference proteome</keyword>
<evidence type="ECO:0000313" key="3">
    <source>
        <dbReference type="Proteomes" id="UP001359559"/>
    </source>
</evidence>
<reference evidence="2 3" key="1">
    <citation type="submission" date="2024-01" db="EMBL/GenBank/DDBJ databases">
        <title>The genomes of 5 underutilized Papilionoideae crops provide insights into root nodulation and disease resistance.</title>
        <authorList>
            <person name="Yuan L."/>
        </authorList>
    </citation>
    <scope>NUCLEOTIDE SEQUENCE [LARGE SCALE GENOMIC DNA]</scope>
    <source>
        <strain evidence="2">LY-2023</strain>
        <tissue evidence="2">Leaf</tissue>
    </source>
</reference>
<organism evidence="2 3">
    <name type="scientific">Clitoria ternatea</name>
    <name type="common">Butterfly pea</name>
    <dbReference type="NCBI Taxonomy" id="43366"/>
    <lineage>
        <taxon>Eukaryota</taxon>
        <taxon>Viridiplantae</taxon>
        <taxon>Streptophyta</taxon>
        <taxon>Embryophyta</taxon>
        <taxon>Tracheophyta</taxon>
        <taxon>Spermatophyta</taxon>
        <taxon>Magnoliopsida</taxon>
        <taxon>eudicotyledons</taxon>
        <taxon>Gunneridae</taxon>
        <taxon>Pentapetalae</taxon>
        <taxon>rosids</taxon>
        <taxon>fabids</taxon>
        <taxon>Fabales</taxon>
        <taxon>Fabaceae</taxon>
        <taxon>Papilionoideae</taxon>
        <taxon>50 kb inversion clade</taxon>
        <taxon>NPAAA clade</taxon>
        <taxon>indigoferoid/millettioid clade</taxon>
        <taxon>Phaseoleae</taxon>
        <taxon>Clitoria</taxon>
    </lineage>
</organism>
<evidence type="ECO:0000256" key="1">
    <source>
        <dbReference type="SAM" id="MobiDB-lite"/>
    </source>
</evidence>
<sequence length="173" mass="18760">MKKNARNCGVRYCATNGAIWPRCIWRSSSSPANVDSTTTAPPPREHRTTTATTAQPLRDHHRTTTSSSARSLLFSAACVHSSPLSPHCSVFSSPSSPLSPLSLTIITVVPSLSLITAVFLSASSLHCSLPLRPQPHHYSSLSQPHHCSLPLRPHYTADCLTSQLHLSETKMLD</sequence>
<comment type="caution">
    <text evidence="2">The sequence shown here is derived from an EMBL/GenBank/DDBJ whole genome shotgun (WGS) entry which is preliminary data.</text>
</comment>
<name>A0AAN9JPY9_CLITE</name>
<dbReference type="EMBL" id="JAYKXN010000003">
    <property type="protein sequence ID" value="KAK7302026.1"/>
    <property type="molecule type" value="Genomic_DNA"/>
</dbReference>
<feature type="region of interest" description="Disordered" evidence="1">
    <location>
        <begin position="29"/>
        <end position="63"/>
    </location>
</feature>
<proteinExistence type="predicted"/>